<dbReference type="Gene3D" id="1.10.287.130">
    <property type="match status" value="1"/>
</dbReference>
<evidence type="ECO:0000256" key="5">
    <source>
        <dbReference type="ARBA" id="ARBA00022777"/>
    </source>
</evidence>
<evidence type="ECO:0000256" key="6">
    <source>
        <dbReference type="ARBA" id="ARBA00023012"/>
    </source>
</evidence>
<comment type="catalytic activity">
    <reaction evidence="1">
        <text>ATP + protein L-histidine = ADP + protein N-phospho-L-histidine.</text>
        <dbReference type="EC" id="2.7.13.3"/>
    </reaction>
</comment>
<keyword evidence="8" id="KW-1133">Transmembrane helix</keyword>
<dbReference type="InterPro" id="IPR003594">
    <property type="entry name" value="HATPase_dom"/>
</dbReference>
<dbReference type="InterPro" id="IPR003661">
    <property type="entry name" value="HisK_dim/P_dom"/>
</dbReference>
<dbReference type="SUPFAM" id="SSF55785">
    <property type="entry name" value="PYP-like sensor domain (PAS domain)"/>
    <property type="match status" value="1"/>
</dbReference>
<dbReference type="PANTHER" id="PTHR43711">
    <property type="entry name" value="TWO-COMPONENT HISTIDINE KINASE"/>
    <property type="match status" value="1"/>
</dbReference>
<evidence type="ECO:0000256" key="4">
    <source>
        <dbReference type="ARBA" id="ARBA00022679"/>
    </source>
</evidence>
<dbReference type="InterPro" id="IPR036097">
    <property type="entry name" value="HisK_dim/P_sf"/>
</dbReference>
<feature type="transmembrane region" description="Helical" evidence="8">
    <location>
        <begin position="127"/>
        <end position="147"/>
    </location>
</feature>
<dbReference type="PANTHER" id="PTHR43711:SF26">
    <property type="entry name" value="SENSOR HISTIDINE KINASE RCSC"/>
    <property type="match status" value="1"/>
</dbReference>
<keyword evidence="7" id="KW-0175">Coiled coil</keyword>
<dbReference type="SUPFAM" id="SSF47384">
    <property type="entry name" value="Homodimeric domain of signal transducing histidine kinase"/>
    <property type="match status" value="1"/>
</dbReference>
<dbReference type="SMART" id="SM00388">
    <property type="entry name" value="HisKA"/>
    <property type="match status" value="1"/>
</dbReference>
<dbReference type="SUPFAM" id="SSF55874">
    <property type="entry name" value="ATPase domain of HSP90 chaperone/DNA topoisomerase II/histidine kinase"/>
    <property type="match status" value="1"/>
</dbReference>
<keyword evidence="8" id="KW-0812">Transmembrane</keyword>
<keyword evidence="4" id="KW-0808">Transferase</keyword>
<evidence type="ECO:0000259" key="9">
    <source>
        <dbReference type="PROSITE" id="PS50109"/>
    </source>
</evidence>
<dbReference type="FunFam" id="1.10.287.130:FF:000001">
    <property type="entry name" value="Two-component sensor histidine kinase"/>
    <property type="match status" value="1"/>
</dbReference>
<dbReference type="GO" id="GO:0000155">
    <property type="term" value="F:phosphorelay sensor kinase activity"/>
    <property type="evidence" value="ECO:0007669"/>
    <property type="project" value="InterPro"/>
</dbReference>
<dbReference type="PRINTS" id="PR00344">
    <property type="entry name" value="BCTRLSENSOR"/>
</dbReference>
<dbReference type="OrthoDB" id="567977at2"/>
<gene>
    <name evidence="10" type="ORF">DZC73_26125</name>
</gene>
<organism evidence="10 11">
    <name type="scientific">Piscinibacter terrae</name>
    <dbReference type="NCBI Taxonomy" id="2496871"/>
    <lineage>
        <taxon>Bacteria</taxon>
        <taxon>Pseudomonadati</taxon>
        <taxon>Pseudomonadota</taxon>
        <taxon>Betaproteobacteria</taxon>
        <taxon>Burkholderiales</taxon>
        <taxon>Sphaerotilaceae</taxon>
        <taxon>Piscinibacter</taxon>
    </lineage>
</organism>
<sequence>MFYRYVFSLELESAMERSLSVSMIVASTVSDSAVIGDYDTIRRTLERALSHSDLASASFIDVRGGVVRVEQHEAPVVTPPGWLLERVADRLYDTNLPIVAGGRDYGVLRMQFAPDRIAGGLWRSARVAMLLAGIGMAAGIVLIRWPLRRWLGWLGRIDSMGDELSHGVVPDALRFPDDAPVEFRRTFDVLSRTATSLRQTNEQLQQEERAREAALAALRKILEELVPTASVRGEAGSGDIDAITRMITQLVGTLQEHTEQLGAIFSLSPDGFVSFDKALCVNYVSPGFSRLTGVDDAQVLGLTEDEFAAQFAMCCMGGAEALPTFEAMRRQEGSGQSMGGRRRTIDLNGPGRRTVELSLGSGQGGAIGQVLHLRDVTVETEVDRLKSEFLSTAAHELRTPMTSIYGFTELMMKRRLSPERQAEVVAIVYRQTGIMIDIVNELLDLARIEARRGKDFRPEVVDVRDIVNSVVAEYSPPADRPGPIVELAAEPASVKVDPSKLGQALRNVVSNAYKYSPQGGEVRVSVVTRRQEGSAQAGITVVDQGIGMTPEQLARVCERFYRADDSGTIPGTGLGMSIVKEIIELLGGLLELSSEAGRGTTVTMWLPQVDARPLPSAQPAPAAAA</sequence>
<dbReference type="Gene3D" id="3.30.565.10">
    <property type="entry name" value="Histidine kinase-like ATPase, C-terminal domain"/>
    <property type="match status" value="1"/>
</dbReference>
<reference evidence="10 11" key="2">
    <citation type="submission" date="2018-12" db="EMBL/GenBank/DDBJ databases">
        <title>Rhizobacter gummiphilus sp. nov., a rubber-degrading bacterium isolated from the soil of a botanical garden in Japan.</title>
        <authorList>
            <person name="Shunsuke S.S."/>
        </authorList>
    </citation>
    <scope>NUCLEOTIDE SEQUENCE [LARGE SCALE GENOMIC DNA]</scope>
    <source>
        <strain evidence="10 11">S-16</strain>
    </source>
</reference>
<evidence type="ECO:0000313" key="10">
    <source>
        <dbReference type="EMBL" id="RQP21918.1"/>
    </source>
</evidence>
<accession>A0A3N7HIR4</accession>
<dbReference type="Proteomes" id="UP000267464">
    <property type="component" value="Unassembled WGS sequence"/>
</dbReference>
<evidence type="ECO:0000256" key="1">
    <source>
        <dbReference type="ARBA" id="ARBA00000085"/>
    </source>
</evidence>
<dbReference type="InterPro" id="IPR050736">
    <property type="entry name" value="Sensor_HK_Regulatory"/>
</dbReference>
<dbReference type="InterPro" id="IPR035965">
    <property type="entry name" value="PAS-like_dom_sf"/>
</dbReference>
<dbReference type="InterPro" id="IPR004358">
    <property type="entry name" value="Sig_transdc_His_kin-like_C"/>
</dbReference>
<dbReference type="PROSITE" id="PS50109">
    <property type="entry name" value="HIS_KIN"/>
    <property type="match status" value="1"/>
</dbReference>
<keyword evidence="5 10" id="KW-0418">Kinase</keyword>
<dbReference type="AlphaFoldDB" id="A0A3N7HIR4"/>
<evidence type="ECO:0000256" key="2">
    <source>
        <dbReference type="ARBA" id="ARBA00012438"/>
    </source>
</evidence>
<dbReference type="Pfam" id="PF02518">
    <property type="entry name" value="HATPase_c"/>
    <property type="match status" value="1"/>
</dbReference>
<dbReference type="Pfam" id="PF00512">
    <property type="entry name" value="HisKA"/>
    <property type="match status" value="1"/>
</dbReference>
<dbReference type="Gene3D" id="3.30.450.20">
    <property type="entry name" value="PAS domain"/>
    <property type="match status" value="1"/>
</dbReference>
<dbReference type="EC" id="2.7.13.3" evidence="2"/>
<keyword evidence="11" id="KW-1185">Reference proteome</keyword>
<dbReference type="CDD" id="cd00082">
    <property type="entry name" value="HisKA"/>
    <property type="match status" value="1"/>
</dbReference>
<protein>
    <recommendedName>
        <fullName evidence="2">histidine kinase</fullName>
        <ecNumber evidence="2">2.7.13.3</ecNumber>
    </recommendedName>
</protein>
<evidence type="ECO:0000256" key="8">
    <source>
        <dbReference type="SAM" id="Phobius"/>
    </source>
</evidence>
<comment type="caution">
    <text evidence="10">The sequence shown here is derived from an EMBL/GenBank/DDBJ whole genome shotgun (WGS) entry which is preliminary data.</text>
</comment>
<keyword evidence="8" id="KW-0472">Membrane</keyword>
<evidence type="ECO:0000256" key="3">
    <source>
        <dbReference type="ARBA" id="ARBA00022553"/>
    </source>
</evidence>
<dbReference type="InterPro" id="IPR036890">
    <property type="entry name" value="HATPase_C_sf"/>
</dbReference>
<dbReference type="CDD" id="cd00075">
    <property type="entry name" value="HATPase"/>
    <property type="match status" value="1"/>
</dbReference>
<proteinExistence type="predicted"/>
<evidence type="ECO:0000313" key="11">
    <source>
        <dbReference type="Proteomes" id="UP000267464"/>
    </source>
</evidence>
<feature type="coiled-coil region" evidence="7">
    <location>
        <begin position="187"/>
        <end position="224"/>
    </location>
</feature>
<dbReference type="InterPro" id="IPR005467">
    <property type="entry name" value="His_kinase_dom"/>
</dbReference>
<name>A0A3N7HIR4_9BURK</name>
<keyword evidence="6" id="KW-0902">Two-component regulatory system</keyword>
<feature type="domain" description="Histidine kinase" evidence="9">
    <location>
        <begin position="392"/>
        <end position="610"/>
    </location>
</feature>
<keyword evidence="3" id="KW-0597">Phosphoprotein</keyword>
<evidence type="ECO:0000256" key="7">
    <source>
        <dbReference type="SAM" id="Coils"/>
    </source>
</evidence>
<dbReference type="SMART" id="SM00387">
    <property type="entry name" value="HATPase_c"/>
    <property type="match status" value="1"/>
</dbReference>
<dbReference type="EMBL" id="QUSW01000009">
    <property type="protein sequence ID" value="RQP21918.1"/>
    <property type="molecule type" value="Genomic_DNA"/>
</dbReference>
<reference evidence="10 11" key="1">
    <citation type="submission" date="2018-08" db="EMBL/GenBank/DDBJ databases">
        <authorList>
            <person name="Khan S.A."/>
            <person name="Jeon C.O."/>
            <person name="Chun B.H."/>
            <person name="Jeong S.E."/>
        </authorList>
    </citation>
    <scope>NUCLEOTIDE SEQUENCE [LARGE SCALE GENOMIC DNA]</scope>
    <source>
        <strain evidence="10 11">S-16</strain>
    </source>
</reference>